<protein>
    <recommendedName>
        <fullName evidence="3">DUF2884 domain-containing protein</fullName>
    </recommendedName>
</protein>
<sequence>MVKTAKTTQQFEIYEIINFGILIDYVFVSFQTGKKKMKKLLLVSSLFIATSAMAHNDNDTNISFSGEQCDVEFKNDVRITPSELEVYTADNRTMKIIDQHTLYIDGQSVSLDASQQQAIADYSDSLRSQLPEVANIALDGVKIAGVAIEEVSKAFNIDGLNDISELMDDISVEVQNAFYQQGAFTMGQQNFEKFGQNFEDQFDEQIESAVESAMMQSMGSILVALGSELLGSGGDMDEFEQRMENMGAQIEARVETQAAQLEERADALCGSFADIAHKEQELVALVPELREYQLFTFKQNAE</sequence>
<dbReference type="Proteomes" id="UP000638462">
    <property type="component" value="Unassembled WGS sequence"/>
</dbReference>
<gene>
    <name evidence="1" type="ORF">GCM10008027_34090</name>
</gene>
<accession>A0ABQ1U0P1</accession>
<proteinExistence type="predicted"/>
<keyword evidence="2" id="KW-1185">Reference proteome</keyword>
<dbReference type="Pfam" id="PF11101">
    <property type="entry name" value="DUF2884"/>
    <property type="match status" value="1"/>
</dbReference>
<name>A0ABQ1U0P1_9GAMM</name>
<dbReference type="InterPro" id="IPR021307">
    <property type="entry name" value="DUF2884"/>
</dbReference>
<comment type="caution">
    <text evidence="1">The sequence shown here is derived from an EMBL/GenBank/DDBJ whole genome shotgun (WGS) entry which is preliminary data.</text>
</comment>
<organism evidence="1 2">
    <name type="scientific">Pseudoalteromonas gelatinilytica</name>
    <dbReference type="NCBI Taxonomy" id="1703256"/>
    <lineage>
        <taxon>Bacteria</taxon>
        <taxon>Pseudomonadati</taxon>
        <taxon>Pseudomonadota</taxon>
        <taxon>Gammaproteobacteria</taxon>
        <taxon>Alteromonadales</taxon>
        <taxon>Pseudoalteromonadaceae</taxon>
        <taxon>Pseudoalteromonas</taxon>
    </lineage>
</organism>
<evidence type="ECO:0008006" key="3">
    <source>
        <dbReference type="Google" id="ProtNLM"/>
    </source>
</evidence>
<dbReference type="EMBL" id="BMIT01000016">
    <property type="protein sequence ID" value="GGF06400.1"/>
    <property type="molecule type" value="Genomic_DNA"/>
</dbReference>
<evidence type="ECO:0000313" key="1">
    <source>
        <dbReference type="EMBL" id="GGF06400.1"/>
    </source>
</evidence>
<evidence type="ECO:0000313" key="2">
    <source>
        <dbReference type="Proteomes" id="UP000638462"/>
    </source>
</evidence>
<reference evidence="2" key="1">
    <citation type="journal article" date="2019" name="Int. J. Syst. Evol. Microbiol.">
        <title>The Global Catalogue of Microorganisms (GCM) 10K type strain sequencing project: providing services to taxonomists for standard genome sequencing and annotation.</title>
        <authorList>
            <consortium name="The Broad Institute Genomics Platform"/>
            <consortium name="The Broad Institute Genome Sequencing Center for Infectious Disease"/>
            <person name="Wu L."/>
            <person name="Ma J."/>
        </authorList>
    </citation>
    <scope>NUCLEOTIDE SEQUENCE [LARGE SCALE GENOMIC DNA]</scope>
    <source>
        <strain evidence="2">CGMCC 1.15394</strain>
    </source>
</reference>